<evidence type="ECO:0000256" key="5">
    <source>
        <dbReference type="ARBA" id="ARBA00012917"/>
    </source>
</evidence>
<keyword evidence="7" id="KW-0963">Cytoplasm</keyword>
<keyword evidence="9" id="KW-0007">Acetylation</keyword>
<protein>
    <recommendedName>
        <fullName evidence="6">Acylamino-acid-releasing enzyme</fullName>
        <ecNumber evidence="5">3.4.19.1</ecNumber>
    </recommendedName>
    <alternativeName>
        <fullName evidence="11">Acyl-peptide hydrolase</fullName>
    </alternativeName>
    <alternativeName>
        <fullName evidence="10">Acylaminoacyl-peptidase</fullName>
    </alternativeName>
</protein>
<evidence type="ECO:0000256" key="4">
    <source>
        <dbReference type="ARBA" id="ARBA00011881"/>
    </source>
</evidence>
<keyword evidence="8" id="KW-0378">Hydrolase</keyword>
<evidence type="ECO:0000256" key="8">
    <source>
        <dbReference type="ARBA" id="ARBA00022801"/>
    </source>
</evidence>
<evidence type="ECO:0000259" key="14">
    <source>
        <dbReference type="Pfam" id="PF19283"/>
    </source>
</evidence>
<evidence type="ECO:0000259" key="13">
    <source>
        <dbReference type="Pfam" id="PF00326"/>
    </source>
</evidence>
<feature type="domain" description="Acylamino-acid-releasing enzyme N-terminal" evidence="14">
    <location>
        <begin position="28"/>
        <end position="461"/>
    </location>
</feature>
<dbReference type="Pfam" id="PF19283">
    <property type="entry name" value="APEH_N"/>
    <property type="match status" value="1"/>
</dbReference>
<dbReference type="PANTHER" id="PTHR42776:SF4">
    <property type="entry name" value="ACYLAMINO-ACID-RELEASING ENZYME"/>
    <property type="match status" value="1"/>
</dbReference>
<dbReference type="SUPFAM" id="SSF53474">
    <property type="entry name" value="alpha/beta-Hydrolases"/>
    <property type="match status" value="1"/>
</dbReference>
<organism evidence="15 16">
    <name type="scientific">Leptobrachium leishanense</name>
    <name type="common">Leishan spiny toad</name>
    <dbReference type="NCBI Taxonomy" id="445787"/>
    <lineage>
        <taxon>Eukaryota</taxon>
        <taxon>Metazoa</taxon>
        <taxon>Chordata</taxon>
        <taxon>Craniata</taxon>
        <taxon>Vertebrata</taxon>
        <taxon>Euteleostomi</taxon>
        <taxon>Amphibia</taxon>
        <taxon>Batrachia</taxon>
        <taxon>Anura</taxon>
        <taxon>Pelobatoidea</taxon>
        <taxon>Megophryidae</taxon>
        <taxon>Leptobrachium</taxon>
    </lineage>
</organism>
<dbReference type="GO" id="GO:0006508">
    <property type="term" value="P:proteolysis"/>
    <property type="evidence" value="ECO:0007669"/>
    <property type="project" value="InterPro"/>
</dbReference>
<evidence type="ECO:0000256" key="2">
    <source>
        <dbReference type="ARBA" id="ARBA00004496"/>
    </source>
</evidence>
<dbReference type="Pfam" id="PF00326">
    <property type="entry name" value="Peptidase_S9"/>
    <property type="match status" value="1"/>
</dbReference>
<dbReference type="InterPro" id="IPR029058">
    <property type="entry name" value="AB_hydrolase_fold"/>
</dbReference>
<dbReference type="Gene3D" id="2.120.10.30">
    <property type="entry name" value="TolB, C-terminal domain"/>
    <property type="match status" value="1"/>
</dbReference>
<dbReference type="GO" id="GO:0004252">
    <property type="term" value="F:serine-type endopeptidase activity"/>
    <property type="evidence" value="ECO:0007669"/>
    <property type="project" value="InterPro"/>
</dbReference>
<evidence type="ECO:0000256" key="6">
    <source>
        <dbReference type="ARBA" id="ARBA00018421"/>
    </source>
</evidence>
<comment type="subunit">
    <text evidence="4">Homotetramer.</text>
</comment>
<reference evidence="15" key="2">
    <citation type="submission" date="2025-09" db="UniProtKB">
        <authorList>
            <consortium name="Ensembl"/>
        </authorList>
    </citation>
    <scope>IDENTIFICATION</scope>
</reference>
<evidence type="ECO:0000256" key="11">
    <source>
        <dbReference type="ARBA" id="ARBA00032596"/>
    </source>
</evidence>
<evidence type="ECO:0000256" key="3">
    <source>
        <dbReference type="ARBA" id="ARBA00010040"/>
    </source>
</evidence>
<evidence type="ECO:0000256" key="9">
    <source>
        <dbReference type="ARBA" id="ARBA00022990"/>
    </source>
</evidence>
<comment type="similarity">
    <text evidence="3">Belongs to the peptidase S9C family.</text>
</comment>
<dbReference type="FunFam" id="3.40.50.1820:FF:000043">
    <property type="entry name" value="acylamino-acid-releasing enzyme"/>
    <property type="match status" value="1"/>
</dbReference>
<evidence type="ECO:0000256" key="10">
    <source>
        <dbReference type="ARBA" id="ARBA00032284"/>
    </source>
</evidence>
<feature type="domain" description="Peptidase S9 prolyl oligopeptidase catalytic" evidence="13">
    <location>
        <begin position="534"/>
        <end position="741"/>
    </location>
</feature>
<dbReference type="Ensembl" id="ENSLLET00000014344.1">
    <property type="protein sequence ID" value="ENSLLEP00000013811.1"/>
    <property type="gene ID" value="ENSLLEG00000008070.1"/>
</dbReference>
<dbReference type="Proteomes" id="UP000694569">
    <property type="component" value="Unplaced"/>
</dbReference>
<dbReference type="PROSITE" id="PS00708">
    <property type="entry name" value="PRO_ENDOPEP_SER"/>
    <property type="match status" value="1"/>
</dbReference>
<dbReference type="InterPro" id="IPR045550">
    <property type="entry name" value="AARE_N"/>
</dbReference>
<evidence type="ECO:0000256" key="12">
    <source>
        <dbReference type="ARBA" id="ARBA00045885"/>
    </source>
</evidence>
<dbReference type="InterPro" id="IPR002471">
    <property type="entry name" value="Pept_S9_AS"/>
</dbReference>
<keyword evidence="16" id="KW-1185">Reference proteome</keyword>
<dbReference type="Gene3D" id="3.40.50.1820">
    <property type="entry name" value="alpha/beta hydrolase"/>
    <property type="match status" value="1"/>
</dbReference>
<evidence type="ECO:0000313" key="16">
    <source>
        <dbReference type="Proteomes" id="UP000694569"/>
    </source>
</evidence>
<dbReference type="GO" id="GO:0008242">
    <property type="term" value="F:omega peptidase activity"/>
    <property type="evidence" value="ECO:0007669"/>
    <property type="project" value="UniProtKB-EC"/>
</dbReference>
<dbReference type="OrthoDB" id="416344at2759"/>
<evidence type="ECO:0000313" key="15">
    <source>
        <dbReference type="Ensembl" id="ENSLLEP00000013811.1"/>
    </source>
</evidence>
<dbReference type="InterPro" id="IPR001375">
    <property type="entry name" value="Peptidase_S9_cat"/>
</dbReference>
<dbReference type="GO" id="GO:0005737">
    <property type="term" value="C:cytoplasm"/>
    <property type="evidence" value="ECO:0007669"/>
    <property type="project" value="UniProtKB-SubCell"/>
</dbReference>
<dbReference type="GeneTree" id="ENSGT00940000165736"/>
<sequence length="742" mass="83530">MWLKWRSVHLLQWRRVTSSSSSSFQQIKNLEDVASLYQDLSRHPNLSSAYVGPDVTTQYGGKYCNLYTEWAQRDLDRNEQVKFCRQYIVFHDNNTIVYSGPCGNSCEIKGELLSRESPSGALKAVLRDTTNAKGVNTQFLEVSGAGRFPFYSWIFSYVFIIDQFGCVSWSHSESHILYIAEKKRPKTESFFQPEVKNLKEALSGEDGAQKPIKGDQFLLYEDWGEGLVSKSVPVLCVMDIESGNISVLEGIPDYVSPGQAFWSPDDTGVVFVGWWHAPFRLGLKFCPNRRSALFFVDLTGGKCEMLSEDQASVFSPRLSPDKCRIIYLKCQQFGPHQQCCQLLMYDWYTKVTSIVVDIVNRSVAGQFTGIYATLLASYCWSADSRRVVIDAVQRSQQSLFVVDTMSGTVTPLQWQHPPGSWKLLTIDRDLLVTNYSTPNRPPTIKVGFLPAAGQEEDITWVSLEDDNDAYNIDWCCKIHQPPKEQENPEYPGLDFESIFLRPQNISPNSKVPLVVFPHGGPHSAFVSEWLLFPAVMCSMGLAVLLVNYRGSVGFGQDNILSLPKNVGDQDVKDVQFAVQQVLEEESLDPERVIVFGGSHGGFLACHLVGQYPGFYKAGVVRNPVTNLLSMFGSTDIPDWCLVESGNPYAYPAVPDAAEYGEMLRKSPIRYVSQVKTPMLLMLGEDDQRVPNKQGVEYYRALRAHDVPVRVLWYPGNNHSLAKVDAESDCFMNAAMWIKKHLI</sequence>
<evidence type="ECO:0000256" key="7">
    <source>
        <dbReference type="ARBA" id="ARBA00022490"/>
    </source>
</evidence>
<comment type="subcellular location">
    <subcellularLocation>
        <location evidence="2">Cytoplasm</location>
    </subcellularLocation>
</comment>
<accession>A0A8C5MLR8</accession>
<dbReference type="PANTHER" id="PTHR42776">
    <property type="entry name" value="SERINE PEPTIDASE S9 FAMILY MEMBER"/>
    <property type="match status" value="1"/>
</dbReference>
<proteinExistence type="inferred from homology"/>
<dbReference type="FunFam" id="2.120.10.30:FF:000189">
    <property type="entry name" value="Acylaminoacyl-peptide hydrolase"/>
    <property type="match status" value="1"/>
</dbReference>
<dbReference type="EC" id="3.4.19.1" evidence="5"/>
<evidence type="ECO:0000256" key="1">
    <source>
        <dbReference type="ARBA" id="ARBA00000721"/>
    </source>
</evidence>
<reference evidence="15" key="1">
    <citation type="submission" date="2025-08" db="UniProtKB">
        <authorList>
            <consortium name="Ensembl"/>
        </authorList>
    </citation>
    <scope>IDENTIFICATION</scope>
</reference>
<comment type="catalytic activity">
    <reaction evidence="1">
        <text>Cleavage of an N-acetyl or N-formyl amino acid from the N-terminus of a polypeptide.</text>
        <dbReference type="EC" id="3.4.19.1"/>
    </reaction>
</comment>
<dbReference type="AlphaFoldDB" id="A0A8C5MLR8"/>
<dbReference type="SUPFAM" id="SSF82171">
    <property type="entry name" value="DPP6 N-terminal domain-like"/>
    <property type="match status" value="1"/>
</dbReference>
<dbReference type="InterPro" id="IPR011042">
    <property type="entry name" value="6-blade_b-propeller_TolB-like"/>
</dbReference>
<name>A0A8C5MLR8_9ANUR</name>
<comment type="function">
    <text evidence="12">This enzyme catalyzes the hydrolysis of the N-terminal peptide bond of an N-acetylated peptide to generate an N-acetylated amino acid and a peptide with a free N-terminus. It preferentially cleaves off Ac-Ala, Ac-Met and Ac-Ser. Also, involved in the degradation of oxidized and glycated proteins.</text>
</comment>